<evidence type="ECO:0000313" key="2">
    <source>
        <dbReference type="Proteomes" id="UP000286912"/>
    </source>
</evidence>
<comment type="caution">
    <text evidence="1">The sequence shown here is derived from an EMBL/GenBank/DDBJ whole genome shotgun (WGS) entry which is preliminary data.</text>
</comment>
<gene>
    <name evidence="1" type="ORF">ELY37_18235</name>
</gene>
<protein>
    <submittedName>
        <fullName evidence="1">Uncharacterized protein</fullName>
    </submittedName>
</protein>
<evidence type="ECO:0000313" key="1">
    <source>
        <dbReference type="EMBL" id="RUR43616.1"/>
    </source>
</evidence>
<dbReference type="AlphaFoldDB" id="A0A433L8C3"/>
<dbReference type="Proteomes" id="UP000286912">
    <property type="component" value="Unassembled WGS sequence"/>
</dbReference>
<dbReference type="OrthoDB" id="7021542at2"/>
<proteinExistence type="predicted"/>
<name>A0A433L8C3_9GAMM</name>
<dbReference type="RefSeq" id="WP_126982098.1">
    <property type="nucleotide sequence ID" value="NZ_RZHD01000010.1"/>
</dbReference>
<keyword evidence="2" id="KW-1185">Reference proteome</keyword>
<sequence>MTHSKAEQLFGRPFSQEQFWSHVELSTDDLWYYVCTAHTRAEGPGRRYFLLTKIADLMALMEEDNDFFWIEHVMVMTPPHINGTDCWNMHRLNELIAIADSKNLTSVKYMYLLDDSLLYETGAISESNDQTERRVLFSEERDTYQVDNN</sequence>
<organism evidence="1 2">
    <name type="scientific">Vreelandella populi</name>
    <dbReference type="NCBI Taxonomy" id="2498858"/>
    <lineage>
        <taxon>Bacteria</taxon>
        <taxon>Pseudomonadati</taxon>
        <taxon>Pseudomonadota</taxon>
        <taxon>Gammaproteobacteria</taxon>
        <taxon>Oceanospirillales</taxon>
        <taxon>Halomonadaceae</taxon>
        <taxon>Vreelandella</taxon>
    </lineage>
</organism>
<reference evidence="1 2" key="1">
    <citation type="submission" date="2018-12" db="EMBL/GenBank/DDBJ databases">
        <title>three novel Halomonas strain isolated from plants.</title>
        <authorList>
            <person name="Sun C."/>
        </authorList>
    </citation>
    <scope>NUCLEOTIDE SEQUENCE [LARGE SCALE GENOMIC DNA]</scope>
    <source>
        <strain evidence="1 2">RC</strain>
    </source>
</reference>
<accession>A0A433L8C3</accession>
<dbReference type="EMBL" id="RZHD01000010">
    <property type="protein sequence ID" value="RUR43616.1"/>
    <property type="molecule type" value="Genomic_DNA"/>
</dbReference>